<dbReference type="EMBL" id="JAPDRN010000104">
    <property type="protein sequence ID" value="KAJ9622943.1"/>
    <property type="molecule type" value="Genomic_DNA"/>
</dbReference>
<evidence type="ECO:0000256" key="1">
    <source>
        <dbReference type="ARBA" id="ARBA00009802"/>
    </source>
</evidence>
<dbReference type="PANTHER" id="PTHR46797:SF1">
    <property type="entry name" value="METHYLPHOSPHONATE SYNTHASE"/>
    <property type="match status" value="1"/>
</dbReference>
<name>A0AA39CU25_9EURO</name>
<comment type="similarity">
    <text evidence="1">Belongs to the MBF1 family.</text>
</comment>
<protein>
    <recommendedName>
        <fullName evidence="2">Multiprotein-bridging factor 1</fullName>
    </recommendedName>
</protein>
<dbReference type="GO" id="GO:0003677">
    <property type="term" value="F:DNA binding"/>
    <property type="evidence" value="ECO:0007669"/>
    <property type="project" value="UniProtKB-KW"/>
</dbReference>
<dbReference type="InterPro" id="IPR010982">
    <property type="entry name" value="Lambda_DNA-bd_dom_sf"/>
</dbReference>
<evidence type="ECO:0000256" key="4">
    <source>
        <dbReference type="ARBA" id="ARBA00035107"/>
    </source>
</evidence>
<dbReference type="PANTHER" id="PTHR46797">
    <property type="entry name" value="HTH-TYPE TRANSCRIPTIONAL REGULATOR"/>
    <property type="match status" value="1"/>
</dbReference>
<dbReference type="PROSITE" id="PS50943">
    <property type="entry name" value="HTH_CROC1"/>
    <property type="match status" value="1"/>
</dbReference>
<dbReference type="GO" id="GO:0005829">
    <property type="term" value="C:cytosol"/>
    <property type="evidence" value="ECO:0007669"/>
    <property type="project" value="TreeGrafter"/>
</dbReference>
<comment type="function">
    <text evidence="4">Transcriptional coactivator that stimulates GCN4-dependent transcriptional activity by bridging the DNA-binding region of GCN4 and TBP (SPT15), thereby recruiting TBP to GCN4-bound promoters. Involved in induction of the ribosome quality control (RQC) pathway; a pathway that degrades nascent peptide chains during problematic translation. Required to prevent stalled ribosomes from frameshifting.</text>
</comment>
<organism evidence="6">
    <name type="scientific">Knufia peltigerae</name>
    <dbReference type="NCBI Taxonomy" id="1002370"/>
    <lineage>
        <taxon>Eukaryota</taxon>
        <taxon>Fungi</taxon>
        <taxon>Dikarya</taxon>
        <taxon>Ascomycota</taxon>
        <taxon>Pezizomycotina</taxon>
        <taxon>Eurotiomycetes</taxon>
        <taxon>Chaetothyriomycetidae</taxon>
        <taxon>Chaetothyriales</taxon>
        <taxon>Trichomeriaceae</taxon>
        <taxon>Knufia</taxon>
    </lineage>
</organism>
<evidence type="ECO:0000256" key="3">
    <source>
        <dbReference type="ARBA" id="ARBA00023125"/>
    </source>
</evidence>
<evidence type="ECO:0000256" key="2">
    <source>
        <dbReference type="ARBA" id="ARBA00014317"/>
    </source>
</evidence>
<gene>
    <name evidence="6" type="ORF">H2204_011423</name>
</gene>
<dbReference type="SUPFAM" id="SSF47413">
    <property type="entry name" value="lambda repressor-like DNA-binding domains"/>
    <property type="match status" value="1"/>
</dbReference>
<dbReference type="InterPro" id="IPR050807">
    <property type="entry name" value="TransReg_Diox_bact_type"/>
</dbReference>
<proteinExistence type="inferred from homology"/>
<dbReference type="GO" id="GO:0003700">
    <property type="term" value="F:DNA-binding transcription factor activity"/>
    <property type="evidence" value="ECO:0007669"/>
    <property type="project" value="TreeGrafter"/>
</dbReference>
<evidence type="ECO:0000313" key="6">
    <source>
        <dbReference type="EMBL" id="KAJ9622943.1"/>
    </source>
</evidence>
<reference evidence="6" key="1">
    <citation type="submission" date="2022-10" db="EMBL/GenBank/DDBJ databases">
        <title>Culturing micro-colonial fungi from biological soil crusts in the Mojave desert and describing Neophaeococcomyces mojavensis, and introducing the new genera and species Taxawa tesnikishii.</title>
        <authorList>
            <person name="Kurbessoian T."/>
            <person name="Stajich J.E."/>
        </authorList>
    </citation>
    <scope>NUCLEOTIDE SEQUENCE</scope>
    <source>
        <strain evidence="6">TK_35</strain>
    </source>
</reference>
<keyword evidence="3" id="KW-0238">DNA-binding</keyword>
<dbReference type="InterPro" id="IPR001387">
    <property type="entry name" value="Cro/C1-type_HTH"/>
</dbReference>
<feature type="domain" description="HTH cro/C1-type" evidence="5">
    <location>
        <begin position="16"/>
        <end position="70"/>
    </location>
</feature>
<comment type="caution">
    <text evidence="6">The sequence shown here is derived from an EMBL/GenBank/DDBJ whole genome shotgun (WGS) entry which is preliminary data.</text>
</comment>
<dbReference type="Gene3D" id="1.10.260.40">
    <property type="entry name" value="lambda repressor-like DNA-binding domains"/>
    <property type="match status" value="1"/>
</dbReference>
<dbReference type="CDD" id="cd00093">
    <property type="entry name" value="HTH_XRE"/>
    <property type="match status" value="1"/>
</dbReference>
<dbReference type="SMART" id="SM00530">
    <property type="entry name" value="HTH_XRE"/>
    <property type="match status" value="1"/>
</dbReference>
<accession>A0AA39CU25</accession>
<dbReference type="Pfam" id="PF01381">
    <property type="entry name" value="HTH_3"/>
    <property type="match status" value="1"/>
</dbReference>
<evidence type="ECO:0000259" key="5">
    <source>
        <dbReference type="PROSITE" id="PS50943"/>
    </source>
</evidence>
<dbReference type="AlphaFoldDB" id="A0AA39CU25"/>
<sequence length="80" mass="8849">MATDGKAVQKIFGEVLRAVRTEREISQQDLALEADLDRTYISMLERGLRQPTLSTLIALADAMGIDAASLVQETTDRLRT</sequence>